<name>A0A9D1WUQ7_9FIRM</name>
<dbReference type="InterPro" id="IPR019606">
    <property type="entry name" value="GerMN"/>
</dbReference>
<evidence type="ECO:0000259" key="1">
    <source>
        <dbReference type="SMART" id="SM00909"/>
    </source>
</evidence>
<dbReference type="Proteomes" id="UP000886721">
    <property type="component" value="Unassembled WGS sequence"/>
</dbReference>
<accession>A0A9D1WUQ7</accession>
<dbReference type="PROSITE" id="PS51257">
    <property type="entry name" value="PROKAR_LIPOPROTEIN"/>
    <property type="match status" value="1"/>
</dbReference>
<reference evidence="2" key="1">
    <citation type="journal article" date="2021" name="PeerJ">
        <title>Extensive microbial diversity within the chicken gut microbiome revealed by metagenomics and culture.</title>
        <authorList>
            <person name="Gilroy R."/>
            <person name="Ravi A."/>
            <person name="Getino M."/>
            <person name="Pursley I."/>
            <person name="Horton D.L."/>
            <person name="Alikhan N.F."/>
            <person name="Baker D."/>
            <person name="Gharbi K."/>
            <person name="Hall N."/>
            <person name="Watson M."/>
            <person name="Adriaenssens E.M."/>
            <person name="Foster-Nyarko E."/>
            <person name="Jarju S."/>
            <person name="Secka A."/>
            <person name="Antonio M."/>
            <person name="Oren A."/>
            <person name="Chaudhuri R.R."/>
            <person name="La Ragione R."/>
            <person name="Hildebrand F."/>
            <person name="Pallen M.J."/>
        </authorList>
    </citation>
    <scope>NUCLEOTIDE SEQUENCE</scope>
    <source>
        <strain evidence="2">CHK191-13928</strain>
    </source>
</reference>
<feature type="domain" description="GerMN" evidence="1">
    <location>
        <begin position="65"/>
        <end position="150"/>
    </location>
</feature>
<proteinExistence type="predicted"/>
<organism evidence="2 3">
    <name type="scientific">Candidatus Anaerostipes excrementavium</name>
    <dbReference type="NCBI Taxonomy" id="2838463"/>
    <lineage>
        <taxon>Bacteria</taxon>
        <taxon>Bacillati</taxon>
        <taxon>Bacillota</taxon>
        <taxon>Clostridia</taxon>
        <taxon>Lachnospirales</taxon>
        <taxon>Lachnospiraceae</taxon>
        <taxon>Anaerostipes</taxon>
    </lineage>
</organism>
<evidence type="ECO:0000313" key="3">
    <source>
        <dbReference type="Proteomes" id="UP000886721"/>
    </source>
</evidence>
<dbReference type="EMBL" id="DXEM01000010">
    <property type="protein sequence ID" value="HIX67185.1"/>
    <property type="molecule type" value="Genomic_DNA"/>
</dbReference>
<evidence type="ECO:0000313" key="2">
    <source>
        <dbReference type="EMBL" id="HIX67185.1"/>
    </source>
</evidence>
<dbReference type="Pfam" id="PF10646">
    <property type="entry name" value="Germane"/>
    <property type="match status" value="1"/>
</dbReference>
<gene>
    <name evidence="2" type="ORF">H9735_03540</name>
</gene>
<reference evidence="2" key="2">
    <citation type="submission" date="2021-04" db="EMBL/GenBank/DDBJ databases">
        <authorList>
            <person name="Gilroy R."/>
        </authorList>
    </citation>
    <scope>NUCLEOTIDE SEQUENCE</scope>
    <source>
        <strain evidence="2">CHK191-13928</strain>
    </source>
</reference>
<dbReference type="AlphaFoldDB" id="A0A9D1WUQ7"/>
<sequence>MKRKIGIIFCAVCVFALIFGGCRSKKKEDNSAKKGTAVYYTNENGTRLISVNKDVKLKDDAQENVGILLNEMKKVSKDEDYQSVIPEGIVVNSAEVNNNIVMLDFSTGYSKLDNNEDLICQAGIVYTLTQIDNISYVSFSVSGKTMLDTDGKAIGALGRDSFVFGELPMEEEE</sequence>
<dbReference type="SMART" id="SM00909">
    <property type="entry name" value="Germane"/>
    <property type="match status" value="1"/>
</dbReference>
<comment type="caution">
    <text evidence="2">The sequence shown here is derived from an EMBL/GenBank/DDBJ whole genome shotgun (WGS) entry which is preliminary data.</text>
</comment>
<protein>
    <submittedName>
        <fullName evidence="2">GerMN domain-containing protein</fullName>
    </submittedName>
</protein>